<name>A0A1I7BG78_9BACT</name>
<sequence>MNSAQFLEIIHKANSLGNTELVQLEKVKENFPYFLIPHVLTARHEFQKVGTKNTSSRGSAAINSPDRIWLKTLIEDKIFPQTRKNTETGEVKEDTEKKPLDLIRGISKKEIRLESIKDIEAKERKEKKAFGSKEIKFNLSDATMRLTIVIDVAYINAENEEEALESTFTFFKDYDPTTTSFPVMEKKMLEEIFTIIQEIFTATDSIVYFPTIQSKRTIPVNASQFLELIKKSDSLERSDILQVQKVSENFPYFQIPHVLTARYEFQKNGIEDAQYVGYAAITSPDRIWLKTLIEGNAKAPVAQKSASPKPEVKAEKSEPIAEKPITAAAKPEPPKPKPRRRKPPQDDLIEMIKKKDKKEILDEKKKEQIDLIKAFSKKSIKLATIKEIEANQNTENLAAASTQINDNMISESYAKILAKQGKKQLSKQIYEKLILKFPDKRTYFADLIEKLKD</sequence>
<evidence type="ECO:0000313" key="2">
    <source>
        <dbReference type="EMBL" id="SFT86183.1"/>
    </source>
</evidence>
<evidence type="ECO:0000256" key="1">
    <source>
        <dbReference type="SAM" id="MobiDB-lite"/>
    </source>
</evidence>
<dbReference type="EMBL" id="FPBF01000003">
    <property type="protein sequence ID" value="SFT86183.1"/>
    <property type="molecule type" value="Genomic_DNA"/>
</dbReference>
<gene>
    <name evidence="2" type="ORF">SAMN04489724_2397</name>
</gene>
<evidence type="ECO:0000313" key="3">
    <source>
        <dbReference type="Proteomes" id="UP000199673"/>
    </source>
</evidence>
<accession>A0A1I7BG78</accession>
<reference evidence="3" key="1">
    <citation type="submission" date="2016-10" db="EMBL/GenBank/DDBJ databases">
        <authorList>
            <person name="Varghese N."/>
            <person name="Submissions S."/>
        </authorList>
    </citation>
    <scope>NUCLEOTIDE SEQUENCE [LARGE SCALE GENOMIC DNA]</scope>
    <source>
        <strain evidence="3">DSM 23445</strain>
    </source>
</reference>
<feature type="region of interest" description="Disordered" evidence="1">
    <location>
        <begin position="299"/>
        <end position="348"/>
    </location>
</feature>
<keyword evidence="3" id="KW-1185">Reference proteome</keyword>
<protein>
    <submittedName>
        <fullName evidence="2">Uncharacterized protein</fullName>
    </submittedName>
</protein>
<feature type="compositionally biased region" description="Basic and acidic residues" evidence="1">
    <location>
        <begin position="310"/>
        <end position="321"/>
    </location>
</feature>
<dbReference type="AlphaFoldDB" id="A0A1I7BG78"/>
<dbReference type="STRING" id="305507.SAMN04489724_2397"/>
<proteinExistence type="predicted"/>
<organism evidence="2 3">
    <name type="scientific">Algoriphagus locisalis</name>
    <dbReference type="NCBI Taxonomy" id="305507"/>
    <lineage>
        <taxon>Bacteria</taxon>
        <taxon>Pseudomonadati</taxon>
        <taxon>Bacteroidota</taxon>
        <taxon>Cytophagia</taxon>
        <taxon>Cytophagales</taxon>
        <taxon>Cyclobacteriaceae</taxon>
        <taxon>Algoriphagus</taxon>
    </lineage>
</organism>
<dbReference type="Proteomes" id="UP000199673">
    <property type="component" value="Unassembled WGS sequence"/>
</dbReference>